<accession>A0A0N4Y8X4</accession>
<dbReference type="AlphaFoldDB" id="A0A0N4Y8X4"/>
<proteinExistence type="predicted"/>
<protein>
    <submittedName>
        <fullName evidence="2">DUF148 domain-containing protein</fullName>
    </submittedName>
</protein>
<dbReference type="WBParaSite" id="NBR_0001271501-mRNA-1">
    <property type="protein sequence ID" value="NBR_0001271501-mRNA-1"/>
    <property type="gene ID" value="NBR_0001271501"/>
</dbReference>
<sequence length="156" mass="17738">LVAVTSVAARHRGGQRHHHGPPPPPFLEGLDDEAVKEFFDIKRNETLTIAEQKVAVLAWAEQHGIQKNVTELIAQLPVVLEEFSQVMEYEDATRRQQIEHLRELEAQQPEVYAVLKAAFHQFKPKRGAHHGRPNRPNSTGPFGPFRTQGGFPHYRE</sequence>
<organism evidence="2">
    <name type="scientific">Nippostrongylus brasiliensis</name>
    <name type="common">Rat hookworm</name>
    <dbReference type="NCBI Taxonomy" id="27835"/>
    <lineage>
        <taxon>Eukaryota</taxon>
        <taxon>Metazoa</taxon>
        <taxon>Ecdysozoa</taxon>
        <taxon>Nematoda</taxon>
        <taxon>Chromadorea</taxon>
        <taxon>Rhabditida</taxon>
        <taxon>Rhabditina</taxon>
        <taxon>Rhabditomorpha</taxon>
        <taxon>Strongyloidea</taxon>
        <taxon>Heligmosomidae</taxon>
        <taxon>Nippostrongylus</taxon>
    </lineage>
</organism>
<feature type="compositionally biased region" description="Basic residues" evidence="1">
    <location>
        <begin position="124"/>
        <end position="133"/>
    </location>
</feature>
<dbReference type="InterPro" id="IPR052823">
    <property type="entry name" value="SXP/RAL-2_related"/>
</dbReference>
<dbReference type="PANTHER" id="PTHR21593">
    <property type="entry name" value="PRION-LIKE- Q/N-RICH -DOMAIN-BEARING PROTEIN PROTEIN"/>
    <property type="match status" value="1"/>
</dbReference>
<reference evidence="2" key="1">
    <citation type="submission" date="2017-02" db="UniProtKB">
        <authorList>
            <consortium name="WormBaseParasite"/>
        </authorList>
    </citation>
    <scope>IDENTIFICATION</scope>
</reference>
<feature type="region of interest" description="Disordered" evidence="1">
    <location>
        <begin position="124"/>
        <end position="156"/>
    </location>
</feature>
<dbReference type="PANTHER" id="PTHR21593:SF36">
    <property type="entry name" value="DUF148 DOMAIN-CONTAINING PROTEIN-RELATED"/>
    <property type="match status" value="1"/>
</dbReference>
<evidence type="ECO:0000313" key="2">
    <source>
        <dbReference type="WBParaSite" id="NBR_0001271501-mRNA-1"/>
    </source>
</evidence>
<name>A0A0N4Y8X4_NIPBR</name>
<evidence type="ECO:0000256" key="1">
    <source>
        <dbReference type="SAM" id="MobiDB-lite"/>
    </source>
</evidence>